<dbReference type="Pfam" id="PF01288">
    <property type="entry name" value="HPPK"/>
    <property type="match status" value="1"/>
</dbReference>
<accession>A0A2N3IHG5</accession>
<dbReference type="PANTHER" id="PTHR43071">
    <property type="entry name" value="2-AMINO-4-HYDROXY-6-HYDROXYMETHYLDIHYDROPTERIDINE PYROPHOSPHOKINASE"/>
    <property type="match status" value="1"/>
</dbReference>
<dbReference type="InterPro" id="IPR000550">
    <property type="entry name" value="Hppk"/>
</dbReference>
<evidence type="ECO:0000256" key="5">
    <source>
        <dbReference type="ARBA" id="ARBA00022679"/>
    </source>
</evidence>
<keyword evidence="15" id="KW-1185">Reference proteome</keyword>
<keyword evidence="8" id="KW-0067">ATP-binding</keyword>
<protein>
    <recommendedName>
        <fullName evidence="4">2-amino-4-hydroxy-6-hydroxymethyldihydropteridine pyrophosphokinase</fullName>
        <ecNumber evidence="3">2.7.6.3</ecNumber>
    </recommendedName>
    <alternativeName>
        <fullName evidence="11">6-hydroxymethyl-7,8-dihydropterin pyrophosphokinase</fullName>
    </alternativeName>
    <alternativeName>
        <fullName evidence="12">7,8-dihydro-6-hydroxymethylpterin-pyrophosphokinase</fullName>
    </alternativeName>
</protein>
<dbReference type="GO" id="GO:0016301">
    <property type="term" value="F:kinase activity"/>
    <property type="evidence" value="ECO:0007669"/>
    <property type="project" value="UniProtKB-KW"/>
</dbReference>
<evidence type="ECO:0000256" key="8">
    <source>
        <dbReference type="ARBA" id="ARBA00022840"/>
    </source>
</evidence>
<dbReference type="GO" id="GO:0003848">
    <property type="term" value="F:2-amino-4-hydroxy-6-hydroxymethyldihydropteridine diphosphokinase activity"/>
    <property type="evidence" value="ECO:0007669"/>
    <property type="project" value="UniProtKB-EC"/>
</dbReference>
<dbReference type="Gene3D" id="3.30.70.560">
    <property type="entry name" value="7,8-Dihydro-6-hydroxymethylpterin-pyrophosphokinase HPPK"/>
    <property type="match status" value="1"/>
</dbReference>
<dbReference type="GO" id="GO:0046654">
    <property type="term" value="P:tetrahydrofolate biosynthetic process"/>
    <property type="evidence" value="ECO:0007669"/>
    <property type="project" value="UniProtKB-UniPathway"/>
</dbReference>
<organism evidence="14 15">
    <name type="scientific">Raineya orbicola</name>
    <dbReference type="NCBI Taxonomy" id="2016530"/>
    <lineage>
        <taxon>Bacteria</taxon>
        <taxon>Pseudomonadati</taxon>
        <taxon>Bacteroidota</taxon>
        <taxon>Cytophagia</taxon>
        <taxon>Cytophagales</taxon>
        <taxon>Raineyaceae</taxon>
        <taxon>Raineya</taxon>
    </lineage>
</organism>
<evidence type="ECO:0000256" key="9">
    <source>
        <dbReference type="ARBA" id="ARBA00022909"/>
    </source>
</evidence>
<name>A0A2N3IHG5_9BACT</name>
<keyword evidence="5" id="KW-0808">Transferase</keyword>
<dbReference type="Proteomes" id="UP000233387">
    <property type="component" value="Unassembled WGS sequence"/>
</dbReference>
<evidence type="ECO:0000256" key="12">
    <source>
        <dbReference type="ARBA" id="ARBA00033413"/>
    </source>
</evidence>
<dbReference type="SUPFAM" id="SSF55083">
    <property type="entry name" value="6-hydroxymethyl-7,8-dihydropterin pyrophosphokinase, HPPK"/>
    <property type="match status" value="1"/>
</dbReference>
<dbReference type="GO" id="GO:0005524">
    <property type="term" value="F:ATP binding"/>
    <property type="evidence" value="ECO:0007669"/>
    <property type="project" value="UniProtKB-KW"/>
</dbReference>
<dbReference type="EC" id="2.7.6.3" evidence="3"/>
<dbReference type="CDD" id="cd00483">
    <property type="entry name" value="HPPK"/>
    <property type="match status" value="1"/>
</dbReference>
<evidence type="ECO:0000256" key="10">
    <source>
        <dbReference type="ARBA" id="ARBA00029409"/>
    </source>
</evidence>
<evidence type="ECO:0000256" key="6">
    <source>
        <dbReference type="ARBA" id="ARBA00022741"/>
    </source>
</evidence>
<evidence type="ECO:0000256" key="11">
    <source>
        <dbReference type="ARBA" id="ARBA00029766"/>
    </source>
</evidence>
<evidence type="ECO:0000256" key="4">
    <source>
        <dbReference type="ARBA" id="ARBA00016218"/>
    </source>
</evidence>
<comment type="pathway">
    <text evidence="1">Cofactor biosynthesis; tetrahydrofolate biosynthesis; 2-amino-4-hydroxy-6-hydroxymethyl-7,8-dihydropteridine diphosphate from 7,8-dihydroneopterin triphosphate: step 4/4.</text>
</comment>
<comment type="function">
    <text evidence="10">Catalyzes the transfer of pyrophosphate from adenosine triphosphate (ATP) to 6-hydroxymethyl-7,8-dihydropterin, an enzymatic step in folate biosynthesis pathway.</text>
</comment>
<evidence type="ECO:0000256" key="3">
    <source>
        <dbReference type="ARBA" id="ARBA00013253"/>
    </source>
</evidence>
<evidence type="ECO:0000256" key="2">
    <source>
        <dbReference type="ARBA" id="ARBA00005810"/>
    </source>
</evidence>
<dbReference type="UniPathway" id="UPA00077">
    <property type="reaction ID" value="UER00155"/>
</dbReference>
<dbReference type="EMBL" id="NKXO01000015">
    <property type="protein sequence ID" value="PKQ69800.1"/>
    <property type="molecule type" value="Genomic_DNA"/>
</dbReference>
<comment type="similarity">
    <text evidence="2">Belongs to the HPPK family.</text>
</comment>
<evidence type="ECO:0000256" key="1">
    <source>
        <dbReference type="ARBA" id="ARBA00005051"/>
    </source>
</evidence>
<gene>
    <name evidence="14" type="ORF">Rain11_1135</name>
</gene>
<evidence type="ECO:0000256" key="7">
    <source>
        <dbReference type="ARBA" id="ARBA00022777"/>
    </source>
</evidence>
<evidence type="ECO:0000259" key="13">
    <source>
        <dbReference type="Pfam" id="PF01288"/>
    </source>
</evidence>
<proteinExistence type="inferred from homology"/>
<sequence length="164" mass="19264">MRVFILLGSNEGNRVFFLKEAIRKLENLGKILKISSIYETKPWGNLEQANFLNCVLEMQTTLSAENLLTEILSIEKSLGRERKTKWQARTIDIDILYFGNLIIQSENLQIPHPFLHQRRFTLVPLVEIASDFLHPVFQKNNQELLQECSDMLEVWLYEFEKPKL</sequence>
<comment type="caution">
    <text evidence="14">The sequence shown here is derived from an EMBL/GenBank/DDBJ whole genome shotgun (WGS) entry which is preliminary data.</text>
</comment>
<keyword evidence="7 14" id="KW-0418">Kinase</keyword>
<dbReference type="NCBIfam" id="TIGR01498">
    <property type="entry name" value="folK"/>
    <property type="match status" value="1"/>
</dbReference>
<reference evidence="14 15" key="1">
    <citation type="submission" date="2017-06" db="EMBL/GenBank/DDBJ databases">
        <title>Raineya orbicola gen. nov., sp. nov. a slightly thermophilic bacterium of the phylum Bacteroidetes and the description of Raineyaceae fam. nov.</title>
        <authorList>
            <person name="Albuquerque L."/>
            <person name="Polonia A.R.M."/>
            <person name="Barroso C."/>
            <person name="Froufe H.J.C."/>
            <person name="Lage O."/>
            <person name="Lobo-Da-Cunha A."/>
            <person name="Egas C."/>
            <person name="Da Costa M.S."/>
        </authorList>
    </citation>
    <scope>NUCLEOTIDE SEQUENCE [LARGE SCALE GENOMIC DNA]</scope>
    <source>
        <strain evidence="14 15">SPSPC-11</strain>
    </source>
</reference>
<dbReference type="GO" id="GO:0046656">
    <property type="term" value="P:folic acid biosynthetic process"/>
    <property type="evidence" value="ECO:0007669"/>
    <property type="project" value="UniProtKB-KW"/>
</dbReference>
<dbReference type="RefSeq" id="WP_101358402.1">
    <property type="nucleotide sequence ID" value="NZ_NKXO01000015.1"/>
</dbReference>
<dbReference type="PANTHER" id="PTHR43071:SF1">
    <property type="entry name" value="2-AMINO-4-HYDROXY-6-HYDROXYMETHYLDIHYDROPTERIDINE PYROPHOSPHOKINASE"/>
    <property type="match status" value="1"/>
</dbReference>
<evidence type="ECO:0000313" key="14">
    <source>
        <dbReference type="EMBL" id="PKQ69800.1"/>
    </source>
</evidence>
<keyword evidence="9" id="KW-0289">Folate biosynthesis</keyword>
<keyword evidence="6" id="KW-0547">Nucleotide-binding</keyword>
<feature type="domain" description="7,8-dihydro-6-hydroxymethylpterin-pyrophosphokinase" evidence="13">
    <location>
        <begin position="4"/>
        <end position="129"/>
    </location>
</feature>
<dbReference type="AlphaFoldDB" id="A0A2N3IHG5"/>
<dbReference type="InterPro" id="IPR035907">
    <property type="entry name" value="Hppk_sf"/>
</dbReference>
<evidence type="ECO:0000313" key="15">
    <source>
        <dbReference type="Proteomes" id="UP000233387"/>
    </source>
</evidence>
<dbReference type="OrthoDB" id="9808041at2"/>